<evidence type="ECO:0000313" key="3">
    <source>
        <dbReference type="Proteomes" id="UP000242146"/>
    </source>
</evidence>
<evidence type="ECO:0000313" key="2">
    <source>
        <dbReference type="EMBL" id="ORX58188.1"/>
    </source>
</evidence>
<name>A0A1X2GP55_9FUNG</name>
<keyword evidence="3" id="KW-1185">Reference proteome</keyword>
<reference evidence="2 3" key="1">
    <citation type="submission" date="2016-07" db="EMBL/GenBank/DDBJ databases">
        <title>Pervasive Adenine N6-methylation of Active Genes in Fungi.</title>
        <authorList>
            <consortium name="DOE Joint Genome Institute"/>
            <person name="Mondo S.J."/>
            <person name="Dannebaum R.O."/>
            <person name="Kuo R.C."/>
            <person name="Labutti K."/>
            <person name="Haridas S."/>
            <person name="Kuo A."/>
            <person name="Salamov A."/>
            <person name="Ahrendt S.R."/>
            <person name="Lipzen A."/>
            <person name="Sullivan W."/>
            <person name="Andreopoulos W.B."/>
            <person name="Clum A."/>
            <person name="Lindquist E."/>
            <person name="Daum C."/>
            <person name="Ramamoorthy G.K."/>
            <person name="Gryganskyi A."/>
            <person name="Culley D."/>
            <person name="Magnuson J.K."/>
            <person name="James T.Y."/>
            <person name="O'Malley M.A."/>
            <person name="Stajich J.E."/>
            <person name="Spatafora J.W."/>
            <person name="Visel A."/>
            <person name="Grigoriev I.V."/>
        </authorList>
    </citation>
    <scope>NUCLEOTIDE SEQUENCE [LARGE SCALE GENOMIC DNA]</scope>
    <source>
        <strain evidence="2 3">NRRL 3301</strain>
    </source>
</reference>
<protein>
    <submittedName>
        <fullName evidence="2">Uncharacterized protein</fullName>
    </submittedName>
</protein>
<feature type="region of interest" description="Disordered" evidence="1">
    <location>
        <begin position="30"/>
        <end position="70"/>
    </location>
</feature>
<dbReference type="OrthoDB" id="2290763at2759"/>
<gene>
    <name evidence="2" type="ORF">DM01DRAFT_362801</name>
</gene>
<feature type="compositionally biased region" description="Polar residues" evidence="1">
    <location>
        <begin position="59"/>
        <end position="70"/>
    </location>
</feature>
<feature type="compositionally biased region" description="Low complexity" evidence="1">
    <location>
        <begin position="121"/>
        <end position="132"/>
    </location>
</feature>
<comment type="caution">
    <text evidence="2">The sequence shown here is derived from an EMBL/GenBank/DDBJ whole genome shotgun (WGS) entry which is preliminary data.</text>
</comment>
<dbReference type="Proteomes" id="UP000242146">
    <property type="component" value="Unassembled WGS sequence"/>
</dbReference>
<proteinExistence type="predicted"/>
<dbReference type="EMBL" id="MCGT01000007">
    <property type="protein sequence ID" value="ORX58188.1"/>
    <property type="molecule type" value="Genomic_DNA"/>
</dbReference>
<accession>A0A1X2GP55</accession>
<evidence type="ECO:0000256" key="1">
    <source>
        <dbReference type="SAM" id="MobiDB-lite"/>
    </source>
</evidence>
<organism evidence="2 3">
    <name type="scientific">Hesseltinella vesiculosa</name>
    <dbReference type="NCBI Taxonomy" id="101127"/>
    <lineage>
        <taxon>Eukaryota</taxon>
        <taxon>Fungi</taxon>
        <taxon>Fungi incertae sedis</taxon>
        <taxon>Mucoromycota</taxon>
        <taxon>Mucoromycotina</taxon>
        <taxon>Mucoromycetes</taxon>
        <taxon>Mucorales</taxon>
        <taxon>Cunninghamellaceae</taxon>
        <taxon>Hesseltinella</taxon>
    </lineage>
</organism>
<dbReference type="AlphaFoldDB" id="A0A1X2GP55"/>
<sequence>MTTLPLTSTNLKQIPTVMSMESRIDQLYRDVPPNGLQSRRKPRSRMSTGSSSSRHRRLQAQQYSDQDTARSSVLLSPRILPFPYHNDSHFLPVVEHQRQLQRAKSIASLRPSVDTMRCGASSILSSPTPSLTPRRRTSQSIPCPRPTSAPAVPPMPRPRKSMASRPWLQKIWLFFKRKPFFSFSMPTS</sequence>
<feature type="compositionally biased region" description="Pro residues" evidence="1">
    <location>
        <begin position="143"/>
        <end position="156"/>
    </location>
</feature>
<feature type="region of interest" description="Disordered" evidence="1">
    <location>
        <begin position="121"/>
        <end position="161"/>
    </location>
</feature>